<sequence>MSAPTGQFRRLSLAGDLSVIEAQQHRVDKNSAQMDSSDAGSRSGEDDSTGSSAVQANSGITYDLARLDGDCEARALVGLTGQFEVVGCYKAREGYDFQLSERPRVHIGPDAYTCTCSTYVGHPGVACQHIFWLLDQLHGCFVSRPPASEVTLLNDGGSPDLPRVERLLDGKLEAVAEQLNCPYVLSQSEGGMSRSQKVRDIMSAFNAETLSDEFRLDLVESADHSRTPEQCVVQGDFEATIFRLALHDDAVYSSLCKAMPSGACAAIYFDKVQENSRRLLVEFDHYCQTGQLPEDQISIEVDDVVKQLRRNVNRIQQNIVSRAPHGSEGAAKALVILLEDICNRNKDALDGNRWERVTFDGEDEDQRNLYYQLIGRADETGEFFILETLEKIQPRALDQFGDRLGRILQKVEVNRAPKAYILRLSALVRTVESVSVSTGSGQKRPATATSGGNTTKRSR</sequence>
<keyword evidence="1" id="KW-0863">Zinc-finger</keyword>
<evidence type="ECO:0000313" key="4">
    <source>
        <dbReference type="EMBL" id="EAW11853.1"/>
    </source>
</evidence>
<keyword evidence="1" id="KW-0479">Metal-binding</keyword>
<reference evidence="4 5" key="1">
    <citation type="journal article" date="2008" name="PLoS Genet.">
        <title>Genomic islands in the pathogenic filamentous fungus Aspergillus fumigatus.</title>
        <authorList>
            <person name="Fedorova N.D."/>
            <person name="Khaldi N."/>
            <person name="Joardar V.S."/>
            <person name="Maiti R."/>
            <person name="Amedeo P."/>
            <person name="Anderson M.J."/>
            <person name="Crabtree J."/>
            <person name="Silva J.C."/>
            <person name="Badger J.H."/>
            <person name="Albarraq A."/>
            <person name="Angiuoli S."/>
            <person name="Bussey H."/>
            <person name="Bowyer P."/>
            <person name="Cotty P.J."/>
            <person name="Dyer P.S."/>
            <person name="Egan A."/>
            <person name="Galens K."/>
            <person name="Fraser-Liggett C.M."/>
            <person name="Haas B.J."/>
            <person name="Inman J.M."/>
            <person name="Kent R."/>
            <person name="Lemieux S."/>
            <person name="Malavazi I."/>
            <person name="Orvis J."/>
            <person name="Roemer T."/>
            <person name="Ronning C.M."/>
            <person name="Sundaram J.P."/>
            <person name="Sutton G."/>
            <person name="Turner G."/>
            <person name="Venter J.C."/>
            <person name="White O.R."/>
            <person name="Whitty B.R."/>
            <person name="Youngman P."/>
            <person name="Wolfe K.H."/>
            <person name="Goldman G.H."/>
            <person name="Wortman J.R."/>
            <person name="Jiang B."/>
            <person name="Denning D.W."/>
            <person name="Nierman W.C."/>
        </authorList>
    </citation>
    <scope>NUCLEOTIDE SEQUENCE [LARGE SCALE GENOMIC DNA]</scope>
    <source>
        <strain evidence="5">ATCC 1007 / CBS 513.65 / DSM 816 / NCTC 3887 / NRRL 1</strain>
    </source>
</reference>
<dbReference type="OrthoDB" id="5387895at2759"/>
<dbReference type="VEuPathDB" id="FungiDB:ACLA_006100"/>
<evidence type="ECO:0000256" key="2">
    <source>
        <dbReference type="SAM" id="MobiDB-lite"/>
    </source>
</evidence>
<feature type="region of interest" description="Disordered" evidence="2">
    <location>
        <begin position="24"/>
        <end position="54"/>
    </location>
</feature>
<name>A1CDC6_ASPCL</name>
<evidence type="ECO:0000313" key="5">
    <source>
        <dbReference type="Proteomes" id="UP000006701"/>
    </source>
</evidence>
<accession>A1CDC6</accession>
<dbReference type="KEGG" id="act:ACLA_006100"/>
<dbReference type="HOGENOM" id="CLU_046721_0_0_1"/>
<gene>
    <name evidence="4" type="ORF">ACLA_006100</name>
</gene>
<feature type="region of interest" description="Disordered" evidence="2">
    <location>
        <begin position="438"/>
        <end position="459"/>
    </location>
</feature>
<dbReference type="AlphaFoldDB" id="A1CDC6"/>
<dbReference type="GO" id="GO:0008270">
    <property type="term" value="F:zinc ion binding"/>
    <property type="evidence" value="ECO:0007669"/>
    <property type="project" value="UniProtKB-KW"/>
</dbReference>
<keyword evidence="1" id="KW-0862">Zinc</keyword>
<feature type="domain" description="SWIM-type" evidence="3">
    <location>
        <begin position="103"/>
        <end position="138"/>
    </location>
</feature>
<protein>
    <recommendedName>
        <fullName evidence="3">SWIM-type domain-containing protein</fullName>
    </recommendedName>
</protein>
<dbReference type="EMBL" id="DS027051">
    <property type="protein sequence ID" value="EAW11853.1"/>
    <property type="molecule type" value="Genomic_DNA"/>
</dbReference>
<keyword evidence="5" id="KW-1185">Reference proteome</keyword>
<evidence type="ECO:0000259" key="3">
    <source>
        <dbReference type="PROSITE" id="PS50966"/>
    </source>
</evidence>
<dbReference type="RefSeq" id="XP_001273279.1">
    <property type="nucleotide sequence ID" value="XM_001273278.1"/>
</dbReference>
<proteinExistence type="predicted"/>
<feature type="compositionally biased region" description="Polar residues" evidence="2">
    <location>
        <begin position="30"/>
        <end position="40"/>
    </location>
</feature>
<dbReference type="PROSITE" id="PS50966">
    <property type="entry name" value="ZF_SWIM"/>
    <property type="match status" value="1"/>
</dbReference>
<dbReference type="eggNOG" id="ENOG502SPNY">
    <property type="taxonomic scope" value="Eukaryota"/>
</dbReference>
<dbReference type="GeneID" id="4705544"/>
<dbReference type="Proteomes" id="UP000006701">
    <property type="component" value="Unassembled WGS sequence"/>
</dbReference>
<dbReference type="OMA" id="CKHIYWV"/>
<feature type="compositionally biased region" description="Polar residues" evidence="2">
    <location>
        <begin position="447"/>
        <end position="459"/>
    </location>
</feature>
<evidence type="ECO:0000256" key="1">
    <source>
        <dbReference type="PROSITE-ProRule" id="PRU00325"/>
    </source>
</evidence>
<dbReference type="InterPro" id="IPR007527">
    <property type="entry name" value="Znf_SWIM"/>
</dbReference>
<organism evidence="4 5">
    <name type="scientific">Aspergillus clavatus (strain ATCC 1007 / CBS 513.65 / DSM 816 / NCTC 3887 / NRRL 1 / QM 1276 / 107)</name>
    <dbReference type="NCBI Taxonomy" id="344612"/>
    <lineage>
        <taxon>Eukaryota</taxon>
        <taxon>Fungi</taxon>
        <taxon>Dikarya</taxon>
        <taxon>Ascomycota</taxon>
        <taxon>Pezizomycotina</taxon>
        <taxon>Eurotiomycetes</taxon>
        <taxon>Eurotiomycetidae</taxon>
        <taxon>Eurotiales</taxon>
        <taxon>Aspergillaceae</taxon>
        <taxon>Aspergillus</taxon>
        <taxon>Aspergillus subgen. Fumigati</taxon>
    </lineage>
</organism>